<protein>
    <submittedName>
        <fullName evidence="1">Uncharacterized protein</fullName>
    </submittedName>
</protein>
<evidence type="ECO:0000313" key="2">
    <source>
        <dbReference type="Proteomes" id="UP001500339"/>
    </source>
</evidence>
<name>A0ABP3TZK9_9CLOT</name>
<organism evidence="1 2">
    <name type="scientific">Clostridium malenominatum</name>
    <dbReference type="NCBI Taxonomy" id="1539"/>
    <lineage>
        <taxon>Bacteria</taxon>
        <taxon>Bacillati</taxon>
        <taxon>Bacillota</taxon>
        <taxon>Clostridia</taxon>
        <taxon>Eubacteriales</taxon>
        <taxon>Clostridiaceae</taxon>
        <taxon>Clostridium</taxon>
    </lineage>
</organism>
<accession>A0ABP3TZK9</accession>
<comment type="caution">
    <text evidence="1">The sequence shown here is derived from an EMBL/GenBank/DDBJ whole genome shotgun (WGS) entry which is preliminary data.</text>
</comment>
<proteinExistence type="predicted"/>
<evidence type="ECO:0000313" key="1">
    <source>
        <dbReference type="EMBL" id="GAA0718995.1"/>
    </source>
</evidence>
<dbReference type="RefSeq" id="WP_343766565.1">
    <property type="nucleotide sequence ID" value="NZ_BAAACF010000001.1"/>
</dbReference>
<dbReference type="Proteomes" id="UP001500339">
    <property type="component" value="Unassembled WGS sequence"/>
</dbReference>
<gene>
    <name evidence="1" type="ORF">GCM10008905_06450</name>
</gene>
<keyword evidence="2" id="KW-1185">Reference proteome</keyword>
<reference evidence="2" key="1">
    <citation type="journal article" date="2019" name="Int. J. Syst. Evol. Microbiol.">
        <title>The Global Catalogue of Microorganisms (GCM) 10K type strain sequencing project: providing services to taxonomists for standard genome sequencing and annotation.</title>
        <authorList>
            <consortium name="The Broad Institute Genomics Platform"/>
            <consortium name="The Broad Institute Genome Sequencing Center for Infectious Disease"/>
            <person name="Wu L."/>
            <person name="Ma J."/>
        </authorList>
    </citation>
    <scope>NUCLEOTIDE SEQUENCE [LARGE SCALE GENOMIC DNA]</scope>
    <source>
        <strain evidence="2">JCM 1405</strain>
    </source>
</reference>
<dbReference type="EMBL" id="BAAACF010000001">
    <property type="protein sequence ID" value="GAA0718995.1"/>
    <property type="molecule type" value="Genomic_DNA"/>
</dbReference>
<sequence>MGKFKLSMNIALDIIMDSETGDVEVIGCASKISNTEKVVVNQWQRHILTAGESKYGYIKVSSKSTIGRLLPLGEAIKVKFIKNDAIDERLLNSHKSIKGRLDGCTKPFAVNGIYSDTELLMKYLVEDKILEVKIDN</sequence>